<comment type="caution">
    <text evidence="2">The sequence shown here is derived from an EMBL/GenBank/DDBJ whole genome shotgun (WGS) entry which is preliminary data.</text>
</comment>
<evidence type="ECO:0000313" key="3">
    <source>
        <dbReference type="Proteomes" id="UP000373149"/>
    </source>
</evidence>
<accession>A0A5N8WR86</accession>
<sequence>MHLHVATPEPPVHGPGHHHHARRISGKFLALYLLISGVLAGTVLVAPQFDEKAGAIDGSGDITWDVNGGLPAYQAMIKAVRERAAGGGMPEEVVPEEDVPWAAHVFAVGLRAGEAPENPDAPRVSLLVQARALVVIGYRLRTPRGHDRFFCFRGTECGGTPDELRFGGDHRDMERVGGRSVSDWLSDPQCCSRCEPIVFVPWC</sequence>
<dbReference type="InterPro" id="IPR036041">
    <property type="entry name" value="Ribosome-inact_prot_sf"/>
</dbReference>
<reference evidence="2 3" key="1">
    <citation type="submission" date="2019-09" db="EMBL/GenBank/DDBJ databases">
        <authorList>
            <person name="Duangmal K."/>
            <person name="Teo W.F.A."/>
            <person name="Lipun K."/>
        </authorList>
    </citation>
    <scope>NUCLEOTIDE SEQUENCE [LARGE SCALE GENOMIC DNA]</scope>
    <source>
        <strain evidence="2 3">K1PN6</strain>
    </source>
</reference>
<dbReference type="RefSeq" id="WP_152863061.1">
    <property type="nucleotide sequence ID" value="NZ_VMNX01000048.1"/>
</dbReference>
<keyword evidence="1" id="KW-0812">Transmembrane</keyword>
<organism evidence="2 3">
    <name type="scientific">Streptomyces acidicola</name>
    <dbReference type="NCBI Taxonomy" id="2596892"/>
    <lineage>
        <taxon>Bacteria</taxon>
        <taxon>Bacillati</taxon>
        <taxon>Actinomycetota</taxon>
        <taxon>Actinomycetes</taxon>
        <taxon>Kitasatosporales</taxon>
        <taxon>Streptomycetaceae</taxon>
        <taxon>Streptomyces</taxon>
    </lineage>
</organism>
<protein>
    <submittedName>
        <fullName evidence="2">Uncharacterized protein</fullName>
    </submittedName>
</protein>
<gene>
    <name evidence="2" type="ORF">FPZ41_15685</name>
</gene>
<dbReference type="AlphaFoldDB" id="A0A5N8WR86"/>
<dbReference type="SUPFAM" id="SSF56371">
    <property type="entry name" value="Ribosome inactivating proteins (RIP)"/>
    <property type="match status" value="1"/>
</dbReference>
<dbReference type="GO" id="GO:0017148">
    <property type="term" value="P:negative regulation of translation"/>
    <property type="evidence" value="ECO:0007669"/>
    <property type="project" value="InterPro"/>
</dbReference>
<proteinExistence type="predicted"/>
<dbReference type="Proteomes" id="UP000373149">
    <property type="component" value="Unassembled WGS sequence"/>
</dbReference>
<dbReference type="Gene3D" id="3.40.420.10">
    <property type="entry name" value="Ricin (A subunit), domain 1"/>
    <property type="match status" value="1"/>
</dbReference>
<keyword evidence="1" id="KW-0472">Membrane</keyword>
<evidence type="ECO:0000313" key="2">
    <source>
        <dbReference type="EMBL" id="MPY49931.1"/>
    </source>
</evidence>
<keyword evidence="3" id="KW-1185">Reference proteome</keyword>
<dbReference type="InterPro" id="IPR016138">
    <property type="entry name" value="Ribosome_inactivat_prot_sub1"/>
</dbReference>
<evidence type="ECO:0000256" key="1">
    <source>
        <dbReference type="SAM" id="Phobius"/>
    </source>
</evidence>
<dbReference type="EMBL" id="VMNX01000048">
    <property type="protein sequence ID" value="MPY49931.1"/>
    <property type="molecule type" value="Genomic_DNA"/>
</dbReference>
<name>A0A5N8WR86_9ACTN</name>
<feature type="transmembrane region" description="Helical" evidence="1">
    <location>
        <begin position="28"/>
        <end position="46"/>
    </location>
</feature>
<dbReference type="GO" id="GO:0030598">
    <property type="term" value="F:rRNA N-glycosylase activity"/>
    <property type="evidence" value="ECO:0007669"/>
    <property type="project" value="InterPro"/>
</dbReference>
<keyword evidence="1" id="KW-1133">Transmembrane helix</keyword>